<dbReference type="KEGG" id="aagg:ETAA8_13220"/>
<dbReference type="CDD" id="cd02853">
    <property type="entry name" value="E_set_MTHase_like_N"/>
    <property type="match status" value="1"/>
</dbReference>
<feature type="active site" description="Proton donor" evidence="15">
    <location>
        <position position="280"/>
    </location>
</feature>
<evidence type="ECO:0000256" key="17">
    <source>
        <dbReference type="PIRSR" id="PIRSR006337-3"/>
    </source>
</evidence>
<dbReference type="InterPro" id="IPR017853">
    <property type="entry name" value="GH"/>
</dbReference>
<evidence type="ECO:0000313" key="20">
    <source>
        <dbReference type="Proteomes" id="UP000315017"/>
    </source>
</evidence>
<dbReference type="InterPro" id="IPR014756">
    <property type="entry name" value="Ig_E-set"/>
</dbReference>
<evidence type="ECO:0000256" key="3">
    <source>
        <dbReference type="ARBA" id="ARBA00008061"/>
    </source>
</evidence>
<proteinExistence type="inferred from homology"/>
<feature type="binding site" evidence="16">
    <location>
        <begin position="305"/>
        <end position="309"/>
    </location>
    <ligand>
        <name>substrate</name>
    </ligand>
</feature>
<dbReference type="InterPro" id="IPR012768">
    <property type="entry name" value="Trehalose_TreZ"/>
</dbReference>
<gene>
    <name evidence="19" type="primary">treZ_1</name>
    <name evidence="19" type="ORF">ETAA8_13220</name>
</gene>
<dbReference type="InterPro" id="IPR006047">
    <property type="entry name" value="GH13_cat_dom"/>
</dbReference>
<reference evidence="19 20" key="1">
    <citation type="submission" date="2019-02" db="EMBL/GenBank/DDBJ databases">
        <title>Deep-cultivation of Planctomycetes and their phenomic and genomic characterization uncovers novel biology.</title>
        <authorList>
            <person name="Wiegand S."/>
            <person name="Jogler M."/>
            <person name="Boedeker C."/>
            <person name="Pinto D."/>
            <person name="Vollmers J."/>
            <person name="Rivas-Marin E."/>
            <person name="Kohn T."/>
            <person name="Peeters S.H."/>
            <person name="Heuer A."/>
            <person name="Rast P."/>
            <person name="Oberbeckmann S."/>
            <person name="Bunk B."/>
            <person name="Jeske O."/>
            <person name="Meyerdierks A."/>
            <person name="Storesund J.E."/>
            <person name="Kallscheuer N."/>
            <person name="Luecker S."/>
            <person name="Lage O.M."/>
            <person name="Pohl T."/>
            <person name="Merkel B.J."/>
            <person name="Hornburger P."/>
            <person name="Mueller R.-W."/>
            <person name="Bruemmer F."/>
            <person name="Labrenz M."/>
            <person name="Spormann A.M."/>
            <person name="Op den Camp H."/>
            <person name="Overmann J."/>
            <person name="Amann R."/>
            <person name="Jetten M.S.M."/>
            <person name="Mascher T."/>
            <person name="Medema M.H."/>
            <person name="Devos D.P."/>
            <person name="Kaster A.-K."/>
            <person name="Ovreas L."/>
            <person name="Rohde M."/>
            <person name="Galperin M.Y."/>
            <person name="Jogler C."/>
        </authorList>
    </citation>
    <scope>NUCLEOTIDE SEQUENCE [LARGE SCALE GENOMIC DNA]</scope>
    <source>
        <strain evidence="19 20">ETA_A8</strain>
    </source>
</reference>
<evidence type="ECO:0000256" key="16">
    <source>
        <dbReference type="PIRSR" id="PIRSR006337-2"/>
    </source>
</evidence>
<evidence type="ECO:0000256" key="14">
    <source>
        <dbReference type="PIRNR" id="PIRNR006337"/>
    </source>
</evidence>
<feature type="domain" description="Glycosyl hydrolase family 13 catalytic" evidence="18">
    <location>
        <begin position="97"/>
        <end position="442"/>
    </location>
</feature>
<dbReference type="EC" id="3.2.1.141" evidence="4 13"/>
<evidence type="ECO:0000256" key="13">
    <source>
        <dbReference type="NCBIfam" id="TIGR02402"/>
    </source>
</evidence>
<evidence type="ECO:0000256" key="9">
    <source>
        <dbReference type="ARBA" id="ARBA00023295"/>
    </source>
</evidence>
<dbReference type="SUPFAM" id="SSF81296">
    <property type="entry name" value="E set domains"/>
    <property type="match status" value="1"/>
</dbReference>
<keyword evidence="20" id="KW-1185">Reference proteome</keyword>
<protein>
    <recommendedName>
        <fullName evidence="5 13">Malto-oligosyltrehalose trehalohydrolase</fullName>
        <shortName evidence="14">MTHase</shortName>
        <ecNumber evidence="4 13">3.2.1.141</ecNumber>
    </recommendedName>
    <alternativeName>
        <fullName evidence="11 14">4-alpha-D-((1-&gt;4)-alpha-D-glucano)trehalose trehalohydrolase</fullName>
    </alternativeName>
    <alternativeName>
        <fullName evidence="10 14">Maltooligosyl trehalose trehalohydrolase</fullName>
    </alternativeName>
</protein>
<keyword evidence="6" id="KW-0963">Cytoplasm</keyword>
<evidence type="ECO:0000256" key="2">
    <source>
        <dbReference type="ARBA" id="ARBA00005199"/>
    </source>
</evidence>
<dbReference type="Pfam" id="PF00128">
    <property type="entry name" value="Alpha-amylase"/>
    <property type="match status" value="1"/>
</dbReference>
<dbReference type="Gene3D" id="2.60.40.10">
    <property type="entry name" value="Immunoglobulins"/>
    <property type="match status" value="1"/>
</dbReference>
<evidence type="ECO:0000256" key="5">
    <source>
        <dbReference type="ARBA" id="ARBA00015938"/>
    </source>
</evidence>
<feature type="active site" description="Nucleophile" evidence="15">
    <location>
        <position position="243"/>
    </location>
</feature>
<dbReference type="PANTHER" id="PTHR43651">
    <property type="entry name" value="1,4-ALPHA-GLUCAN-BRANCHING ENZYME"/>
    <property type="match status" value="1"/>
</dbReference>
<dbReference type="InterPro" id="IPR013783">
    <property type="entry name" value="Ig-like_fold"/>
</dbReference>
<dbReference type="UniPathway" id="UPA00299"/>
<evidence type="ECO:0000256" key="7">
    <source>
        <dbReference type="ARBA" id="ARBA00022801"/>
    </source>
</evidence>
<dbReference type="GO" id="GO:0005737">
    <property type="term" value="C:cytoplasm"/>
    <property type="evidence" value="ECO:0007669"/>
    <property type="project" value="UniProtKB-SubCell"/>
</dbReference>
<keyword evidence="8" id="KW-0119">Carbohydrate metabolism</keyword>
<organism evidence="19 20">
    <name type="scientific">Anatilimnocola aggregata</name>
    <dbReference type="NCBI Taxonomy" id="2528021"/>
    <lineage>
        <taxon>Bacteria</taxon>
        <taxon>Pseudomonadati</taxon>
        <taxon>Planctomycetota</taxon>
        <taxon>Planctomycetia</taxon>
        <taxon>Pirellulales</taxon>
        <taxon>Pirellulaceae</taxon>
        <taxon>Anatilimnocola</taxon>
    </lineage>
</organism>
<dbReference type="SMART" id="SM00642">
    <property type="entry name" value="Aamy"/>
    <property type="match status" value="1"/>
</dbReference>
<evidence type="ECO:0000259" key="18">
    <source>
        <dbReference type="SMART" id="SM00642"/>
    </source>
</evidence>
<feature type="binding site" evidence="16">
    <location>
        <begin position="373"/>
        <end position="378"/>
    </location>
    <ligand>
        <name>substrate</name>
    </ligand>
</feature>
<evidence type="ECO:0000256" key="8">
    <source>
        <dbReference type="ARBA" id="ARBA00023277"/>
    </source>
</evidence>
<dbReference type="Gene3D" id="1.10.10.760">
    <property type="entry name" value="E-set domains of sugar-utilizing enzymes"/>
    <property type="match status" value="1"/>
</dbReference>
<evidence type="ECO:0000256" key="6">
    <source>
        <dbReference type="ARBA" id="ARBA00022490"/>
    </source>
</evidence>
<dbReference type="NCBIfam" id="TIGR02402">
    <property type="entry name" value="trehalose_TreZ"/>
    <property type="match status" value="1"/>
</dbReference>
<dbReference type="InterPro" id="IPR044901">
    <property type="entry name" value="Trehalose_TreZ_E-set_sf"/>
</dbReference>
<evidence type="ECO:0000256" key="11">
    <source>
        <dbReference type="ARBA" id="ARBA00033284"/>
    </source>
</evidence>
<evidence type="ECO:0000256" key="15">
    <source>
        <dbReference type="PIRSR" id="PIRSR006337-1"/>
    </source>
</evidence>
<comment type="subcellular location">
    <subcellularLocation>
        <location evidence="1 15">Cytoplasm</location>
    </subcellularLocation>
</comment>
<evidence type="ECO:0000256" key="12">
    <source>
        <dbReference type="ARBA" id="ARBA00034013"/>
    </source>
</evidence>
<name>A0A517Y7M2_9BACT</name>
<keyword evidence="9 14" id="KW-0326">Glycosidase</keyword>
<evidence type="ECO:0000313" key="19">
    <source>
        <dbReference type="EMBL" id="QDU26246.1"/>
    </source>
</evidence>
<dbReference type="Gene3D" id="3.20.20.80">
    <property type="entry name" value="Glycosidases"/>
    <property type="match status" value="1"/>
</dbReference>
<sequence length="587" mass="65382">MFCVWAPAASTVEVAIGAARHAMQLCDDGWWEAEVKDTGGGVDYGFSINGGSVRPDPRSPWQPYGVHGLSRTVDHAAFLWTDRHWQAPPLASAVLYELHIGTFSPEGTFEAAIQKLDHLATLGVTHVEIMPIAEFHGSRGWGYDGVDLFAPKESYGGPDGLKNFVDACHARGLGVLLDVVYNHLGPSGNYLAEFGPYFTPHHKTPWGDALNFDGPHSDEVRRFFCDNALMWLRDYHFDGLRLDAVHAIVDTSAIPLLEQLATEVDELKAHLGRHLVLIAESDLNDPRVVRPWEIGGFGIDAQWSDDVHHAIHAVLTGERKGYYADFGTLADLATAMQQPYVYANRHSSVRQRRHGRPPLGLSGSKFVVFLQNHDQCGNRARGERLSQLVSQDRAKIGAALMMLSPFVPQLFQGQEWAAASPFQYFVDYEAEPELAEAISRGRRSEFAAFGWLPEDVPDPRAEETFLCSQLQWDEIDHEPHAEMLAWYQQLIRLRREVNYFTDGRMDLIETSYDEEKHWLRVTRGPMTIACNFGASRCNVPLEGPHGIKLYLTSQAGVSVIGGEISMPAESVAVLGPHSTHRNGRLSL</sequence>
<dbReference type="GO" id="GO:0005992">
    <property type="term" value="P:trehalose biosynthetic process"/>
    <property type="evidence" value="ECO:0007669"/>
    <property type="project" value="UniProtKB-UniRule"/>
</dbReference>
<evidence type="ECO:0000256" key="4">
    <source>
        <dbReference type="ARBA" id="ARBA00012268"/>
    </source>
</evidence>
<comment type="pathway">
    <text evidence="2 14">Glycan biosynthesis; trehalose biosynthesis.</text>
</comment>
<feature type="binding site" evidence="16">
    <location>
        <begin position="241"/>
        <end position="246"/>
    </location>
    <ligand>
        <name>substrate</name>
    </ligand>
</feature>
<dbReference type="CDD" id="cd11325">
    <property type="entry name" value="AmyAc_GTHase"/>
    <property type="match status" value="1"/>
</dbReference>
<comment type="catalytic activity">
    <reaction evidence="12 14">
        <text>hydrolysis of (1-&gt;4)-alpha-D-glucosidic linkage in 4-alpha-D-[(1-&gt;4)-alpha-D-glucanosyl]n trehalose to yield trehalose and (1-&gt;4)-alpha-D-glucan.</text>
        <dbReference type="EC" id="3.2.1.141"/>
    </reaction>
</comment>
<dbReference type="EMBL" id="CP036274">
    <property type="protein sequence ID" value="QDU26246.1"/>
    <property type="molecule type" value="Genomic_DNA"/>
</dbReference>
<feature type="site" description="Transition state stabilizer" evidence="17">
    <location>
        <position position="374"/>
    </location>
</feature>
<dbReference type="GO" id="GO:0033942">
    <property type="term" value="F:4-alpha-D-(1-&gt;4)-alpha-D-glucanotrehalose trehalohydrolase activity"/>
    <property type="evidence" value="ECO:0007669"/>
    <property type="project" value="UniProtKB-EC"/>
</dbReference>
<dbReference type="Proteomes" id="UP000315017">
    <property type="component" value="Chromosome"/>
</dbReference>
<evidence type="ECO:0000256" key="10">
    <source>
        <dbReference type="ARBA" id="ARBA00032057"/>
    </source>
</evidence>
<dbReference type="SUPFAM" id="SSF51445">
    <property type="entry name" value="(Trans)glycosidases"/>
    <property type="match status" value="1"/>
</dbReference>
<comment type="similarity">
    <text evidence="3 14">Belongs to the glycosyl hydrolase 13 family.</text>
</comment>
<accession>A0A517Y7M2</accession>
<keyword evidence="7 14" id="KW-0378">Hydrolase</keyword>
<dbReference type="PANTHER" id="PTHR43651:SF11">
    <property type="entry name" value="MALTO-OLIGOSYLTREHALOSE TREHALOHYDROLASE"/>
    <property type="match status" value="1"/>
</dbReference>
<dbReference type="PIRSF" id="PIRSF006337">
    <property type="entry name" value="Trehalose_TreZ"/>
    <property type="match status" value="1"/>
</dbReference>
<evidence type="ECO:0000256" key="1">
    <source>
        <dbReference type="ARBA" id="ARBA00004496"/>
    </source>
</evidence>
<dbReference type="AlphaFoldDB" id="A0A517Y7M2"/>